<protein>
    <submittedName>
        <fullName evidence="1">Uncharacterized protein</fullName>
    </submittedName>
</protein>
<organism evidence="1">
    <name type="scientific">bioreactor metagenome</name>
    <dbReference type="NCBI Taxonomy" id="1076179"/>
    <lineage>
        <taxon>unclassified sequences</taxon>
        <taxon>metagenomes</taxon>
        <taxon>ecological metagenomes</taxon>
    </lineage>
</organism>
<name>A0A645HRF3_9ZZZZ</name>
<dbReference type="AlphaFoldDB" id="A0A645HRF3"/>
<gene>
    <name evidence="1" type="ORF">SDC9_189089</name>
</gene>
<reference evidence="1" key="1">
    <citation type="submission" date="2019-08" db="EMBL/GenBank/DDBJ databases">
        <authorList>
            <person name="Kucharzyk K."/>
            <person name="Murdoch R.W."/>
            <person name="Higgins S."/>
            <person name="Loffler F."/>
        </authorList>
    </citation>
    <scope>NUCLEOTIDE SEQUENCE</scope>
</reference>
<accession>A0A645HRF3</accession>
<sequence>MADIAYESCFEPVALLGLFLGRNQVLDHVGSAHGKSKLMGNHLQQQQAVPVVGIRVRVAEHYYAAKGFAFGDHGYSCPTFGNLWRKLQVVQPCKCYQLFLSKDHGATVPGNETSH</sequence>
<proteinExistence type="predicted"/>
<dbReference type="EMBL" id="VSSQ01098656">
    <property type="protein sequence ID" value="MPN41537.1"/>
    <property type="molecule type" value="Genomic_DNA"/>
</dbReference>
<comment type="caution">
    <text evidence="1">The sequence shown here is derived from an EMBL/GenBank/DDBJ whole genome shotgun (WGS) entry which is preliminary data.</text>
</comment>
<evidence type="ECO:0000313" key="1">
    <source>
        <dbReference type="EMBL" id="MPN41537.1"/>
    </source>
</evidence>